<evidence type="ECO:0000256" key="2">
    <source>
        <dbReference type="SAM" id="SignalP"/>
    </source>
</evidence>
<dbReference type="Proteomes" id="UP001235269">
    <property type="component" value="Unassembled WGS sequence"/>
</dbReference>
<feature type="coiled-coil region" evidence="1">
    <location>
        <begin position="70"/>
        <end position="97"/>
    </location>
</feature>
<organism evidence="3 4">
    <name type="scientific">Rhizobium paknamense</name>
    <dbReference type="NCBI Taxonomy" id="1206817"/>
    <lineage>
        <taxon>Bacteria</taxon>
        <taxon>Pseudomonadati</taxon>
        <taxon>Pseudomonadota</taxon>
        <taxon>Alphaproteobacteria</taxon>
        <taxon>Hyphomicrobiales</taxon>
        <taxon>Rhizobiaceae</taxon>
        <taxon>Rhizobium/Agrobacterium group</taxon>
        <taxon>Rhizobium</taxon>
    </lineage>
</organism>
<gene>
    <name evidence="3" type="ORF">QO005_001608</name>
</gene>
<feature type="signal peptide" evidence="2">
    <location>
        <begin position="1"/>
        <end position="31"/>
    </location>
</feature>
<keyword evidence="2" id="KW-0732">Signal</keyword>
<dbReference type="EMBL" id="JAUSWH010000004">
    <property type="protein sequence ID" value="MDQ0455274.1"/>
    <property type="molecule type" value="Genomic_DNA"/>
</dbReference>
<comment type="caution">
    <text evidence="3">The sequence shown here is derived from an EMBL/GenBank/DDBJ whole genome shotgun (WGS) entry which is preliminary data.</text>
</comment>
<keyword evidence="1" id="KW-0175">Coiled coil</keyword>
<dbReference type="RefSeq" id="WP_307157472.1">
    <property type="nucleotide sequence ID" value="NZ_JAUSWH010000004.1"/>
</dbReference>
<reference evidence="3 4" key="1">
    <citation type="submission" date="2023-07" db="EMBL/GenBank/DDBJ databases">
        <title>Genomic Encyclopedia of Type Strains, Phase IV (KMG-IV): sequencing the most valuable type-strain genomes for metagenomic binning, comparative biology and taxonomic classification.</title>
        <authorList>
            <person name="Goeker M."/>
        </authorList>
    </citation>
    <scope>NUCLEOTIDE SEQUENCE [LARGE SCALE GENOMIC DNA]</scope>
    <source>
        <strain evidence="3 4">DSM 100301</strain>
    </source>
</reference>
<evidence type="ECO:0000313" key="4">
    <source>
        <dbReference type="Proteomes" id="UP001235269"/>
    </source>
</evidence>
<sequence length="152" mass="16822">MRFAAFPTRQNGVRFLALSLLLAAFAPQAGAEDDGKGRFRMLEKGDSVIRLDTETGAMSICQEKDGELLCRLGADERQAYQEDMERLEKRVEALEKKAAVSGGGVPSDEEVDRSLSIMERMMRRFFGLIEEFRAFPGKVDAGFPPGNAKTKA</sequence>
<evidence type="ECO:0000313" key="3">
    <source>
        <dbReference type="EMBL" id="MDQ0455274.1"/>
    </source>
</evidence>
<accession>A0ABU0IDI2</accession>
<proteinExistence type="predicted"/>
<name>A0ABU0IDI2_9HYPH</name>
<feature type="chain" id="PRO_5047493388" evidence="2">
    <location>
        <begin position="32"/>
        <end position="152"/>
    </location>
</feature>
<keyword evidence="4" id="KW-1185">Reference proteome</keyword>
<protein>
    <submittedName>
        <fullName evidence="3">Uncharacterized protein</fullName>
    </submittedName>
</protein>
<evidence type="ECO:0000256" key="1">
    <source>
        <dbReference type="SAM" id="Coils"/>
    </source>
</evidence>